<dbReference type="AlphaFoldDB" id="A0AA88GTD4"/>
<dbReference type="InterPro" id="IPR036549">
    <property type="entry name" value="CX6/COA6-like_sf"/>
</dbReference>
<name>A0AA88GTD4_NAELO</name>
<dbReference type="GO" id="GO:0005739">
    <property type="term" value="C:mitochondrion"/>
    <property type="evidence" value="ECO:0007669"/>
    <property type="project" value="UniProtKB-SubCell"/>
</dbReference>
<reference evidence="3 4" key="1">
    <citation type="journal article" date="2018" name="BMC Genomics">
        <title>The genome of Naegleria lovaniensis, the basis for a comparative approach to unravel pathogenicity factors of the human pathogenic amoeba N. fowleri.</title>
        <authorList>
            <person name="Liechti N."/>
            <person name="Schurch N."/>
            <person name="Bruggmann R."/>
            <person name="Wittwer M."/>
        </authorList>
    </citation>
    <scope>NUCLEOTIDE SEQUENCE [LARGE SCALE GENOMIC DNA]</scope>
    <source>
        <strain evidence="3 4">ATCC 30569</strain>
    </source>
</reference>
<dbReference type="Proteomes" id="UP000816034">
    <property type="component" value="Unassembled WGS sequence"/>
</dbReference>
<evidence type="ECO:0000313" key="3">
    <source>
        <dbReference type="EMBL" id="KAG2386687.1"/>
    </source>
</evidence>
<dbReference type="Gene3D" id="1.10.10.140">
    <property type="entry name" value="Cytochrome c oxidase, subunit VIb"/>
    <property type="match status" value="1"/>
</dbReference>
<evidence type="ECO:0000313" key="4">
    <source>
        <dbReference type="Proteomes" id="UP000816034"/>
    </source>
</evidence>
<organism evidence="3 4">
    <name type="scientific">Naegleria lovaniensis</name>
    <name type="common">Amoeba</name>
    <dbReference type="NCBI Taxonomy" id="51637"/>
    <lineage>
        <taxon>Eukaryota</taxon>
        <taxon>Discoba</taxon>
        <taxon>Heterolobosea</taxon>
        <taxon>Tetramitia</taxon>
        <taxon>Eutetramitia</taxon>
        <taxon>Vahlkampfiidae</taxon>
        <taxon>Naegleria</taxon>
    </lineage>
</organism>
<dbReference type="SUPFAM" id="SSF47694">
    <property type="entry name" value="Cytochrome c oxidase subunit h"/>
    <property type="match status" value="1"/>
</dbReference>
<evidence type="ECO:0000256" key="2">
    <source>
        <dbReference type="ARBA" id="ARBA00023128"/>
    </source>
</evidence>
<proteinExistence type="predicted"/>
<gene>
    <name evidence="3" type="ORF">C9374_002431</name>
</gene>
<sequence>MSFLYNIYYRFNPWPHRTYNEELSNELPALPVNRLIQKYSQYTFLGTKKNLPDPRFPSNNADFYKKCYLNFSVWRKCLADHAADGVDKEDPNAQICKRYEQLARFSCPMTDYENLLNQVEKDGFVAMLGFQPKYEGSSPSVLRVDHHNKVVKVLHSSKSNPYAEGDTYSRIRQYYFYK</sequence>
<dbReference type="EMBL" id="PYSW02000015">
    <property type="protein sequence ID" value="KAG2386687.1"/>
    <property type="molecule type" value="Genomic_DNA"/>
</dbReference>
<evidence type="ECO:0000256" key="1">
    <source>
        <dbReference type="ARBA" id="ARBA00004173"/>
    </source>
</evidence>
<dbReference type="RefSeq" id="XP_044550679.1">
    <property type="nucleotide sequence ID" value="XM_044691849.1"/>
</dbReference>
<accession>A0AA88GTD4</accession>
<comment type="subcellular location">
    <subcellularLocation>
        <location evidence="1">Mitochondrion</location>
    </subcellularLocation>
</comment>
<dbReference type="GeneID" id="68094887"/>
<keyword evidence="4" id="KW-1185">Reference proteome</keyword>
<comment type="caution">
    <text evidence="3">The sequence shown here is derived from an EMBL/GenBank/DDBJ whole genome shotgun (WGS) entry which is preliminary data.</text>
</comment>
<protein>
    <submittedName>
        <fullName evidence="3">Uncharacterized protein</fullName>
    </submittedName>
</protein>
<keyword evidence="2" id="KW-0496">Mitochondrion</keyword>